<name>A0A0F8WUM8_9ZZZZ</name>
<comment type="caution">
    <text evidence="1">The sequence shown here is derived from an EMBL/GenBank/DDBJ whole genome shotgun (WGS) entry which is preliminary data.</text>
</comment>
<sequence>MAAKVPKPNELIEGLLEKPNLLRGDMPERQWMDAPLGITPG</sequence>
<protein>
    <submittedName>
        <fullName evidence="1">Uncharacterized protein</fullName>
    </submittedName>
</protein>
<accession>A0A0F8WUM8</accession>
<gene>
    <name evidence="1" type="ORF">LCGC14_3024900</name>
</gene>
<dbReference type="EMBL" id="LAZR01062997">
    <property type="protein sequence ID" value="KKK60383.1"/>
    <property type="molecule type" value="Genomic_DNA"/>
</dbReference>
<dbReference type="AlphaFoldDB" id="A0A0F8WUM8"/>
<proteinExistence type="predicted"/>
<reference evidence="1" key="1">
    <citation type="journal article" date="2015" name="Nature">
        <title>Complex archaea that bridge the gap between prokaryotes and eukaryotes.</title>
        <authorList>
            <person name="Spang A."/>
            <person name="Saw J.H."/>
            <person name="Jorgensen S.L."/>
            <person name="Zaremba-Niedzwiedzka K."/>
            <person name="Martijn J."/>
            <person name="Lind A.E."/>
            <person name="van Eijk R."/>
            <person name="Schleper C."/>
            <person name="Guy L."/>
            <person name="Ettema T.J."/>
        </authorList>
    </citation>
    <scope>NUCLEOTIDE SEQUENCE</scope>
</reference>
<feature type="non-terminal residue" evidence="1">
    <location>
        <position position="41"/>
    </location>
</feature>
<organism evidence="1">
    <name type="scientific">marine sediment metagenome</name>
    <dbReference type="NCBI Taxonomy" id="412755"/>
    <lineage>
        <taxon>unclassified sequences</taxon>
        <taxon>metagenomes</taxon>
        <taxon>ecological metagenomes</taxon>
    </lineage>
</organism>
<evidence type="ECO:0000313" key="1">
    <source>
        <dbReference type="EMBL" id="KKK60383.1"/>
    </source>
</evidence>